<evidence type="ECO:0000313" key="2">
    <source>
        <dbReference type="EMBL" id="GAW26556.1"/>
    </source>
</evidence>
<accession>A0A1S8A8W7</accession>
<feature type="region of interest" description="Disordered" evidence="1">
    <location>
        <begin position="141"/>
        <end position="167"/>
    </location>
</feature>
<sequence>MTDKRVRKEFELERAYLDITARLSEHVDPAAEWKTWFPVMIYQEIEEALKKLSTQGLRHPIIVQRSIMKRFWQRYFLNLPTPWIDDPSDDKVKYGQGETMSLQIMKDALDTSYNDLEVAFWILRMNRSDYREYTEAEEAESRSVTQIATPAKSAAAKPTEPTRPPPVPERCTFDLWKHKDGKPFMSIPGVGPGEIILPDNLDPMSYLLPVKVDMESWLNVSLSFVSSGTTSKYHKIQILPGKYCDQARSPEVDSYYGLRAYRVLLAWILYMEQYKTMSPPVEFIRHWVNAYNDFPNLRNDIDSKLTHLQGRAMFTGHISSLTVEQMKKGSSRDQ</sequence>
<dbReference type="EMBL" id="DF977481">
    <property type="protein sequence ID" value="GAW26556.1"/>
    <property type="molecule type" value="Genomic_DNA"/>
</dbReference>
<dbReference type="OrthoDB" id="4765920at2759"/>
<reference evidence="2" key="1">
    <citation type="submission" date="2016-03" db="EMBL/GenBank/DDBJ databases">
        <title>Draft genome sequence of Rosellinia necatrix.</title>
        <authorList>
            <person name="Kanematsu S."/>
        </authorList>
    </citation>
    <scope>NUCLEOTIDE SEQUENCE [LARGE SCALE GENOMIC DNA]</scope>
    <source>
        <strain evidence="2">W97</strain>
    </source>
</reference>
<dbReference type="AlphaFoldDB" id="A0A1S8A8W7"/>
<gene>
    <name evidence="2" type="ORF">SAMD00023353_3601150</name>
</gene>
<protein>
    <submittedName>
        <fullName evidence="2">Uncharacterized protein</fullName>
    </submittedName>
</protein>
<organism evidence="2">
    <name type="scientific">Rosellinia necatrix</name>
    <name type="common">White root-rot fungus</name>
    <dbReference type="NCBI Taxonomy" id="77044"/>
    <lineage>
        <taxon>Eukaryota</taxon>
        <taxon>Fungi</taxon>
        <taxon>Dikarya</taxon>
        <taxon>Ascomycota</taxon>
        <taxon>Pezizomycotina</taxon>
        <taxon>Sordariomycetes</taxon>
        <taxon>Xylariomycetidae</taxon>
        <taxon>Xylariales</taxon>
        <taxon>Xylariaceae</taxon>
        <taxon>Rosellinia</taxon>
    </lineage>
</organism>
<evidence type="ECO:0000256" key="1">
    <source>
        <dbReference type="SAM" id="MobiDB-lite"/>
    </source>
</evidence>
<name>A0A1S8A8W7_ROSNE</name>
<keyword evidence="3" id="KW-1185">Reference proteome</keyword>
<evidence type="ECO:0000313" key="3">
    <source>
        <dbReference type="Proteomes" id="UP000054516"/>
    </source>
</evidence>
<dbReference type="Proteomes" id="UP000054516">
    <property type="component" value="Unassembled WGS sequence"/>
</dbReference>
<proteinExistence type="predicted"/>
<feature type="compositionally biased region" description="Low complexity" evidence="1">
    <location>
        <begin position="148"/>
        <end position="159"/>
    </location>
</feature>